<reference evidence="4 5" key="1">
    <citation type="submission" date="2024-09" db="EMBL/GenBank/DDBJ databases">
        <title>Rethinking Asexuality: The Enigmatic Case of Functional Sexual Genes in Lepraria (Stereocaulaceae).</title>
        <authorList>
            <person name="Doellman M."/>
            <person name="Sun Y."/>
            <person name="Barcenas-Pena A."/>
            <person name="Lumbsch H.T."/>
            <person name="Grewe F."/>
        </authorList>
    </citation>
    <scope>NUCLEOTIDE SEQUENCE [LARGE SCALE GENOMIC DNA]</scope>
    <source>
        <strain evidence="4 5">Mercado 3170</strain>
    </source>
</reference>
<sequence>MGVTGAGKSTFISLLSDAQIKIGHGLKSCTTAVGVYHFMLDGVRVWLIDTPGFDDTNRSDAEVLKDIAFWLAAAYTKNTQLAGILYLHRITEPRFQGSAKRNLRMFQQLCGTKNLNSVILATTHWSDKEGKRYPEEEGQRKVKELIETEEFWGGMVARGSRVERHDGTKDSARKIISTLVDRQIRVILDIQKQLIDQNKSLDDTDAGQALQSELIEERQKSEARLADLKLDMEFALKEKDVKWQREIENDRARFEADIRKGYEQTKELETNMKKMAEEKEAQIRAMEAKMEEDRKLYQEQMKKSTEQIEVIRTEQRIKEAAYQRERREAEQKSGASGCRAPTEARSRRTAHQSGE</sequence>
<dbReference type="Pfam" id="PF01926">
    <property type="entry name" value="MMR_HSR1"/>
    <property type="match status" value="1"/>
</dbReference>
<accession>A0ABR3ZYD9</accession>
<evidence type="ECO:0000313" key="4">
    <source>
        <dbReference type="EMBL" id="KAL2038398.1"/>
    </source>
</evidence>
<organism evidence="4 5">
    <name type="scientific">Stereocaulon virgatum</name>
    <dbReference type="NCBI Taxonomy" id="373712"/>
    <lineage>
        <taxon>Eukaryota</taxon>
        <taxon>Fungi</taxon>
        <taxon>Dikarya</taxon>
        <taxon>Ascomycota</taxon>
        <taxon>Pezizomycotina</taxon>
        <taxon>Lecanoromycetes</taxon>
        <taxon>OSLEUM clade</taxon>
        <taxon>Lecanoromycetidae</taxon>
        <taxon>Lecanorales</taxon>
        <taxon>Lecanorineae</taxon>
        <taxon>Stereocaulaceae</taxon>
        <taxon>Stereocaulon</taxon>
    </lineage>
</organism>
<name>A0ABR3ZYD9_9LECA</name>
<dbReference type="Proteomes" id="UP001590950">
    <property type="component" value="Unassembled WGS sequence"/>
</dbReference>
<proteinExistence type="predicted"/>
<feature type="domain" description="G" evidence="3">
    <location>
        <begin position="1"/>
        <end position="85"/>
    </location>
</feature>
<dbReference type="SUPFAM" id="SSF52540">
    <property type="entry name" value="P-loop containing nucleoside triphosphate hydrolases"/>
    <property type="match status" value="1"/>
</dbReference>
<evidence type="ECO:0000259" key="3">
    <source>
        <dbReference type="Pfam" id="PF01926"/>
    </source>
</evidence>
<feature type="coiled-coil region" evidence="1">
    <location>
        <begin position="211"/>
        <end position="238"/>
    </location>
</feature>
<protein>
    <recommendedName>
        <fullName evidence="3">G domain-containing protein</fullName>
    </recommendedName>
</protein>
<evidence type="ECO:0000313" key="5">
    <source>
        <dbReference type="Proteomes" id="UP001590950"/>
    </source>
</evidence>
<dbReference type="InterPro" id="IPR027417">
    <property type="entry name" value="P-loop_NTPase"/>
</dbReference>
<evidence type="ECO:0000256" key="1">
    <source>
        <dbReference type="SAM" id="Coils"/>
    </source>
</evidence>
<feature type="compositionally biased region" description="Basic and acidic residues" evidence="2">
    <location>
        <begin position="321"/>
        <end position="331"/>
    </location>
</feature>
<dbReference type="EMBL" id="JBEFKJ010000032">
    <property type="protein sequence ID" value="KAL2038398.1"/>
    <property type="molecule type" value="Genomic_DNA"/>
</dbReference>
<gene>
    <name evidence="4" type="ORF">N7G274_008737</name>
</gene>
<comment type="caution">
    <text evidence="4">The sequence shown here is derived from an EMBL/GenBank/DDBJ whole genome shotgun (WGS) entry which is preliminary data.</text>
</comment>
<evidence type="ECO:0000256" key="2">
    <source>
        <dbReference type="SAM" id="MobiDB-lite"/>
    </source>
</evidence>
<dbReference type="Gene3D" id="3.40.50.300">
    <property type="entry name" value="P-loop containing nucleotide triphosphate hydrolases"/>
    <property type="match status" value="1"/>
</dbReference>
<keyword evidence="5" id="KW-1185">Reference proteome</keyword>
<dbReference type="InterPro" id="IPR006073">
    <property type="entry name" value="GTP-bd"/>
</dbReference>
<keyword evidence="1" id="KW-0175">Coiled coil</keyword>
<feature type="region of interest" description="Disordered" evidence="2">
    <location>
        <begin position="321"/>
        <end position="355"/>
    </location>
</feature>